<dbReference type="PANTHER" id="PTHR47628:SF1">
    <property type="entry name" value="ALIPHATIC AMIDASE EXPRESSION-REGULATING PROTEIN"/>
    <property type="match status" value="1"/>
</dbReference>
<dbReference type="RefSeq" id="WP_125966984.1">
    <property type="nucleotide sequence ID" value="NZ_RXFQ01000028.1"/>
</dbReference>
<dbReference type="InterPro" id="IPR039570">
    <property type="entry name" value="AmiC_PBP1"/>
</dbReference>
<dbReference type="PANTHER" id="PTHR47628">
    <property type="match status" value="1"/>
</dbReference>
<reference evidence="1 2" key="1">
    <citation type="submission" date="2018-12" db="EMBL/GenBank/DDBJ databases">
        <title>The genome sequences of strain 502.</title>
        <authorList>
            <person name="Gao J."/>
            <person name="Sun J."/>
        </authorList>
    </citation>
    <scope>NUCLEOTIDE SEQUENCE [LARGE SCALE GENOMIC DNA]</scope>
    <source>
        <strain evidence="1 2">502</strain>
    </source>
</reference>
<evidence type="ECO:0000313" key="1">
    <source>
        <dbReference type="EMBL" id="RSZ29232.1"/>
    </source>
</evidence>
<dbReference type="EMBL" id="RXFQ01000028">
    <property type="protein sequence ID" value="RSZ29232.1"/>
    <property type="molecule type" value="Genomic_DNA"/>
</dbReference>
<proteinExistence type="predicted"/>
<protein>
    <submittedName>
        <fullName evidence="1">Amino acid ABC transporter substrate-binding protein</fullName>
    </submittedName>
</protein>
<gene>
    <name evidence="1" type="ORF">EJO66_30325</name>
</gene>
<organism evidence="1 2">
    <name type="scientific">Variovorax beijingensis</name>
    <dbReference type="NCBI Taxonomy" id="2496117"/>
    <lineage>
        <taxon>Bacteria</taxon>
        <taxon>Pseudomonadati</taxon>
        <taxon>Pseudomonadota</taxon>
        <taxon>Betaproteobacteria</taxon>
        <taxon>Burkholderiales</taxon>
        <taxon>Comamonadaceae</taxon>
        <taxon>Variovorax</taxon>
    </lineage>
</organism>
<name>A0ABX9ZXQ3_9BURK</name>
<sequence length="391" mass="42426">MAPIEIGVLYSSTGVTAAVEETQRRAVLMAMELINDAGGVLGREIIPVCVDPASNPRLYGQLSEQLIIERGIRLFMGCYMSSSRKAVIPMVERHDALLFYGTAYEGFEFSRNVFYGGAVPNQNILPLAGYMLERHGSRVALIGSDYVCPHEANRVMSELIHERGGSKALEAYLPLDASAHDYEALAQAIQRSGADFIYSTVVGEGMARLHRALDRAGVDRQVTPIASHMSCEADVQAMGAELAEGLITCSTYFESVNTEANREAIQRYRQRFGADARTNSCWEAAYVQTHLLAQAMSTCGSTEPVHISRAMAGLEMNAPQGRIRVDGNNHHTHLNPRIGRCNANGSFDILAEAPEPVIADPYVMSHIPPAWAGRSQPRYNGAAGKVAVGAA</sequence>
<dbReference type="SUPFAM" id="SSF53822">
    <property type="entry name" value="Periplasmic binding protein-like I"/>
    <property type="match status" value="1"/>
</dbReference>
<dbReference type="CDD" id="cd06357">
    <property type="entry name" value="PBP1_AmiC"/>
    <property type="match status" value="1"/>
</dbReference>
<keyword evidence="2" id="KW-1185">Reference proteome</keyword>
<dbReference type="Gene3D" id="3.40.50.2300">
    <property type="match status" value="2"/>
</dbReference>
<dbReference type="Pfam" id="PF13433">
    <property type="entry name" value="Peripla_BP_5"/>
    <property type="match status" value="1"/>
</dbReference>
<dbReference type="InterPro" id="IPR028082">
    <property type="entry name" value="Peripla_BP_I"/>
</dbReference>
<dbReference type="Proteomes" id="UP000271137">
    <property type="component" value="Unassembled WGS sequence"/>
</dbReference>
<evidence type="ECO:0000313" key="2">
    <source>
        <dbReference type="Proteomes" id="UP000271137"/>
    </source>
</evidence>
<comment type="caution">
    <text evidence="1">The sequence shown here is derived from an EMBL/GenBank/DDBJ whole genome shotgun (WGS) entry which is preliminary data.</text>
</comment>
<accession>A0ABX9ZXQ3</accession>